<name>A0A139WPG6_TRICA</name>
<protein>
    <submittedName>
        <fullName evidence="1">Uncharacterized protein</fullName>
    </submittedName>
</protein>
<reference evidence="1 2" key="2">
    <citation type="journal article" date="2010" name="Nucleic Acids Res.">
        <title>BeetleBase in 2010: revisions to provide comprehensive genomic information for Tribolium castaneum.</title>
        <authorList>
            <person name="Kim H.S."/>
            <person name="Murphy T."/>
            <person name="Xia J."/>
            <person name="Caragea D."/>
            <person name="Park Y."/>
            <person name="Beeman R.W."/>
            <person name="Lorenzen M.D."/>
            <person name="Butcher S."/>
            <person name="Manak J.R."/>
            <person name="Brown S.J."/>
        </authorList>
    </citation>
    <scope>GENOME REANNOTATION</scope>
    <source>
        <strain evidence="1 2">Georgia GA2</strain>
    </source>
</reference>
<reference evidence="1 2" key="1">
    <citation type="journal article" date="2008" name="Nature">
        <title>The genome of the model beetle and pest Tribolium castaneum.</title>
        <authorList>
            <consortium name="Tribolium Genome Sequencing Consortium"/>
            <person name="Richards S."/>
            <person name="Gibbs R.A."/>
            <person name="Weinstock G.M."/>
            <person name="Brown S.J."/>
            <person name="Denell R."/>
            <person name="Beeman R.W."/>
            <person name="Gibbs R."/>
            <person name="Beeman R.W."/>
            <person name="Brown S.J."/>
            <person name="Bucher G."/>
            <person name="Friedrich M."/>
            <person name="Grimmelikhuijzen C.J."/>
            <person name="Klingler M."/>
            <person name="Lorenzen M."/>
            <person name="Richards S."/>
            <person name="Roth S."/>
            <person name="Schroder R."/>
            <person name="Tautz D."/>
            <person name="Zdobnov E.M."/>
            <person name="Muzny D."/>
            <person name="Gibbs R.A."/>
            <person name="Weinstock G.M."/>
            <person name="Attaway T."/>
            <person name="Bell S."/>
            <person name="Buhay C.J."/>
            <person name="Chandrabose M.N."/>
            <person name="Chavez D."/>
            <person name="Clerk-Blankenburg K.P."/>
            <person name="Cree A."/>
            <person name="Dao M."/>
            <person name="Davis C."/>
            <person name="Chacko J."/>
            <person name="Dinh H."/>
            <person name="Dugan-Rocha S."/>
            <person name="Fowler G."/>
            <person name="Garner T.T."/>
            <person name="Garnes J."/>
            <person name="Gnirke A."/>
            <person name="Hawes A."/>
            <person name="Hernandez J."/>
            <person name="Hines S."/>
            <person name="Holder M."/>
            <person name="Hume J."/>
            <person name="Jhangiani S.N."/>
            <person name="Joshi V."/>
            <person name="Khan Z.M."/>
            <person name="Jackson L."/>
            <person name="Kovar C."/>
            <person name="Kowis A."/>
            <person name="Lee S."/>
            <person name="Lewis L.R."/>
            <person name="Margolis J."/>
            <person name="Morgan M."/>
            <person name="Nazareth L.V."/>
            <person name="Nguyen N."/>
            <person name="Okwuonu G."/>
            <person name="Parker D."/>
            <person name="Richards S."/>
            <person name="Ruiz S.J."/>
            <person name="Santibanez J."/>
            <person name="Savard J."/>
            <person name="Scherer S.E."/>
            <person name="Schneider B."/>
            <person name="Sodergren E."/>
            <person name="Tautz D."/>
            <person name="Vattahil S."/>
            <person name="Villasana D."/>
            <person name="White C.S."/>
            <person name="Wright R."/>
            <person name="Park Y."/>
            <person name="Beeman R.W."/>
            <person name="Lord J."/>
            <person name="Oppert B."/>
            <person name="Lorenzen M."/>
            <person name="Brown S."/>
            <person name="Wang L."/>
            <person name="Savard J."/>
            <person name="Tautz D."/>
            <person name="Richards S."/>
            <person name="Weinstock G."/>
            <person name="Gibbs R.A."/>
            <person name="Liu Y."/>
            <person name="Worley K."/>
            <person name="Weinstock G."/>
            <person name="Elsik C.G."/>
            <person name="Reese J.T."/>
            <person name="Elhaik E."/>
            <person name="Landan G."/>
            <person name="Graur D."/>
            <person name="Arensburger P."/>
            <person name="Atkinson P."/>
            <person name="Beeman R.W."/>
            <person name="Beidler J."/>
            <person name="Brown S.J."/>
            <person name="Demuth J.P."/>
            <person name="Drury D.W."/>
            <person name="Du Y.Z."/>
            <person name="Fujiwara H."/>
            <person name="Lorenzen M."/>
            <person name="Maselli V."/>
            <person name="Osanai M."/>
            <person name="Park Y."/>
            <person name="Robertson H.M."/>
            <person name="Tu Z."/>
            <person name="Wang J.J."/>
            <person name="Wang S."/>
            <person name="Richards S."/>
            <person name="Song H."/>
            <person name="Zhang L."/>
            <person name="Sodergren E."/>
            <person name="Werner D."/>
            <person name="Stanke M."/>
            <person name="Morgenstern B."/>
            <person name="Solovyev V."/>
            <person name="Kosarev P."/>
            <person name="Brown G."/>
            <person name="Chen H.C."/>
            <person name="Ermolaeva O."/>
            <person name="Hlavina W."/>
            <person name="Kapustin Y."/>
            <person name="Kiryutin B."/>
            <person name="Kitts P."/>
            <person name="Maglott D."/>
            <person name="Pruitt K."/>
            <person name="Sapojnikov V."/>
            <person name="Souvorov A."/>
            <person name="Mackey A.J."/>
            <person name="Waterhouse R.M."/>
            <person name="Wyder S."/>
            <person name="Zdobnov E.M."/>
            <person name="Zdobnov E.M."/>
            <person name="Wyder S."/>
            <person name="Kriventseva E.V."/>
            <person name="Kadowaki T."/>
            <person name="Bork P."/>
            <person name="Aranda M."/>
            <person name="Bao R."/>
            <person name="Beermann A."/>
            <person name="Berns N."/>
            <person name="Bolognesi R."/>
            <person name="Bonneton F."/>
            <person name="Bopp D."/>
            <person name="Brown S.J."/>
            <person name="Bucher G."/>
            <person name="Butts T."/>
            <person name="Chaumot A."/>
            <person name="Denell R.E."/>
            <person name="Ferrier D.E."/>
            <person name="Friedrich M."/>
            <person name="Gordon C.M."/>
            <person name="Jindra M."/>
            <person name="Klingler M."/>
            <person name="Lan Q."/>
            <person name="Lattorff H.M."/>
            <person name="Laudet V."/>
            <person name="von Levetsow C."/>
            <person name="Liu Z."/>
            <person name="Lutz R."/>
            <person name="Lynch J.A."/>
            <person name="da Fonseca R.N."/>
            <person name="Posnien N."/>
            <person name="Reuter R."/>
            <person name="Roth S."/>
            <person name="Savard J."/>
            <person name="Schinko J.B."/>
            <person name="Schmitt C."/>
            <person name="Schoppmeier M."/>
            <person name="Schroder R."/>
            <person name="Shippy T.D."/>
            <person name="Simonnet F."/>
            <person name="Marques-Souza H."/>
            <person name="Tautz D."/>
            <person name="Tomoyasu Y."/>
            <person name="Trauner J."/>
            <person name="Van der Zee M."/>
            <person name="Vervoort M."/>
            <person name="Wittkopp N."/>
            <person name="Wimmer E.A."/>
            <person name="Yang X."/>
            <person name="Jones A.K."/>
            <person name="Sattelle D.B."/>
            <person name="Ebert P.R."/>
            <person name="Nelson D."/>
            <person name="Scott J.G."/>
            <person name="Beeman R.W."/>
            <person name="Muthukrishnan S."/>
            <person name="Kramer K.J."/>
            <person name="Arakane Y."/>
            <person name="Beeman R.W."/>
            <person name="Zhu Q."/>
            <person name="Hogenkamp D."/>
            <person name="Dixit R."/>
            <person name="Oppert B."/>
            <person name="Jiang H."/>
            <person name="Zou Z."/>
            <person name="Marshall J."/>
            <person name="Elpidina E."/>
            <person name="Vinokurov K."/>
            <person name="Oppert C."/>
            <person name="Zou Z."/>
            <person name="Evans J."/>
            <person name="Lu Z."/>
            <person name="Zhao P."/>
            <person name="Sumathipala N."/>
            <person name="Altincicek B."/>
            <person name="Vilcinskas A."/>
            <person name="Williams M."/>
            <person name="Hultmark D."/>
            <person name="Hetru C."/>
            <person name="Jiang H."/>
            <person name="Grimmelikhuijzen C.J."/>
            <person name="Hauser F."/>
            <person name="Cazzamali G."/>
            <person name="Williamson M."/>
            <person name="Park Y."/>
            <person name="Li B."/>
            <person name="Tanaka Y."/>
            <person name="Predel R."/>
            <person name="Neupert S."/>
            <person name="Schachtner J."/>
            <person name="Verleyen P."/>
            <person name="Raible F."/>
            <person name="Bork P."/>
            <person name="Friedrich M."/>
            <person name="Walden K.K."/>
            <person name="Robertson H.M."/>
            <person name="Angeli S."/>
            <person name="Foret S."/>
            <person name="Bucher G."/>
            <person name="Schuetz S."/>
            <person name="Maleszka R."/>
            <person name="Wimmer E.A."/>
            <person name="Beeman R.W."/>
            <person name="Lorenzen M."/>
            <person name="Tomoyasu Y."/>
            <person name="Miller S.C."/>
            <person name="Grossmann D."/>
            <person name="Bucher G."/>
        </authorList>
    </citation>
    <scope>NUCLEOTIDE SEQUENCE [LARGE SCALE GENOMIC DNA]</scope>
    <source>
        <strain evidence="1 2">Georgia GA2</strain>
    </source>
</reference>
<dbReference type="Proteomes" id="UP000007266">
    <property type="component" value="Linkage group 1"/>
</dbReference>
<evidence type="ECO:0000313" key="2">
    <source>
        <dbReference type="Proteomes" id="UP000007266"/>
    </source>
</evidence>
<accession>A0A139WPG6</accession>
<gene>
    <name evidence="1" type="primary">AUGUSTUS-3.0.2_34520</name>
    <name evidence="1" type="ORF">TcasGA2_TC034520</name>
</gene>
<organism evidence="1 2">
    <name type="scientific">Tribolium castaneum</name>
    <name type="common">Red flour beetle</name>
    <dbReference type="NCBI Taxonomy" id="7070"/>
    <lineage>
        <taxon>Eukaryota</taxon>
        <taxon>Metazoa</taxon>
        <taxon>Ecdysozoa</taxon>
        <taxon>Arthropoda</taxon>
        <taxon>Hexapoda</taxon>
        <taxon>Insecta</taxon>
        <taxon>Pterygota</taxon>
        <taxon>Neoptera</taxon>
        <taxon>Endopterygota</taxon>
        <taxon>Coleoptera</taxon>
        <taxon>Polyphaga</taxon>
        <taxon>Cucujiformia</taxon>
        <taxon>Tenebrionidae</taxon>
        <taxon>Tenebrionidae incertae sedis</taxon>
        <taxon>Tribolium</taxon>
    </lineage>
</organism>
<dbReference type="EMBL" id="KQ971307">
    <property type="protein sequence ID" value="KYB29675.1"/>
    <property type="molecule type" value="Genomic_DNA"/>
</dbReference>
<proteinExistence type="predicted"/>
<dbReference type="AlphaFoldDB" id="A0A139WPG6"/>
<sequence length="45" mass="5092">MPVGTTTNLLWKPSVLYSYSVSLLYPLIPIDSRLVFYDTMQPVGD</sequence>
<keyword evidence="2" id="KW-1185">Reference proteome</keyword>
<evidence type="ECO:0000313" key="1">
    <source>
        <dbReference type="EMBL" id="KYB29675.1"/>
    </source>
</evidence>